<sequence length="89" mass="10479">MPKGKYRTEMTHRPARVSFKELGLVQMDVVFTFEINVTQSHLPSARSTAAVDLYSSTMESAEMDFEEEEEVLLLLILWQRKRRRKNRSM</sequence>
<evidence type="ECO:0000313" key="2">
    <source>
        <dbReference type="Proteomes" id="UP000299102"/>
    </source>
</evidence>
<dbReference type="AlphaFoldDB" id="A0A4C1THV6"/>
<dbReference type="Proteomes" id="UP000299102">
    <property type="component" value="Unassembled WGS sequence"/>
</dbReference>
<keyword evidence="2" id="KW-1185">Reference proteome</keyword>
<proteinExistence type="predicted"/>
<organism evidence="1 2">
    <name type="scientific">Eumeta variegata</name>
    <name type="common">Bagworm moth</name>
    <name type="synonym">Eumeta japonica</name>
    <dbReference type="NCBI Taxonomy" id="151549"/>
    <lineage>
        <taxon>Eukaryota</taxon>
        <taxon>Metazoa</taxon>
        <taxon>Ecdysozoa</taxon>
        <taxon>Arthropoda</taxon>
        <taxon>Hexapoda</taxon>
        <taxon>Insecta</taxon>
        <taxon>Pterygota</taxon>
        <taxon>Neoptera</taxon>
        <taxon>Endopterygota</taxon>
        <taxon>Lepidoptera</taxon>
        <taxon>Glossata</taxon>
        <taxon>Ditrysia</taxon>
        <taxon>Tineoidea</taxon>
        <taxon>Psychidae</taxon>
        <taxon>Oiketicinae</taxon>
        <taxon>Eumeta</taxon>
    </lineage>
</organism>
<evidence type="ECO:0000313" key="1">
    <source>
        <dbReference type="EMBL" id="GBP13704.1"/>
    </source>
</evidence>
<name>A0A4C1THV6_EUMVA</name>
<gene>
    <name evidence="1" type="ORF">EVAR_7943_1</name>
</gene>
<protein>
    <submittedName>
        <fullName evidence="1">Uncharacterized protein</fullName>
    </submittedName>
</protein>
<reference evidence="1 2" key="1">
    <citation type="journal article" date="2019" name="Commun. Biol.">
        <title>The bagworm genome reveals a unique fibroin gene that provides high tensile strength.</title>
        <authorList>
            <person name="Kono N."/>
            <person name="Nakamura H."/>
            <person name="Ohtoshi R."/>
            <person name="Tomita M."/>
            <person name="Numata K."/>
            <person name="Arakawa K."/>
        </authorList>
    </citation>
    <scope>NUCLEOTIDE SEQUENCE [LARGE SCALE GENOMIC DNA]</scope>
</reference>
<accession>A0A4C1THV6</accession>
<dbReference type="EMBL" id="BGZK01000059">
    <property type="protein sequence ID" value="GBP13704.1"/>
    <property type="molecule type" value="Genomic_DNA"/>
</dbReference>
<comment type="caution">
    <text evidence="1">The sequence shown here is derived from an EMBL/GenBank/DDBJ whole genome shotgun (WGS) entry which is preliminary data.</text>
</comment>